<evidence type="ECO:0000256" key="3">
    <source>
        <dbReference type="ARBA" id="ARBA00022840"/>
    </source>
</evidence>
<dbReference type="GO" id="GO:0005829">
    <property type="term" value="C:cytosol"/>
    <property type="evidence" value="ECO:0007669"/>
    <property type="project" value="TreeGrafter"/>
</dbReference>
<gene>
    <name evidence="8" type="ORF">CRHIZ90672A_00016582</name>
</gene>
<evidence type="ECO:0000256" key="1">
    <source>
        <dbReference type="ARBA" id="ARBA00022598"/>
    </source>
</evidence>
<name>A0A9N9YWT4_9HYPO</name>
<dbReference type="InterPro" id="IPR020058">
    <property type="entry name" value="Glu/Gln-tRNA-synth_Ib_cat-dom"/>
</dbReference>
<evidence type="ECO:0000256" key="5">
    <source>
        <dbReference type="ARBA" id="ARBA00023146"/>
    </source>
</evidence>
<reference evidence="8" key="1">
    <citation type="submission" date="2021-10" db="EMBL/GenBank/DDBJ databases">
        <authorList>
            <person name="Piombo E."/>
        </authorList>
    </citation>
    <scope>NUCLEOTIDE SEQUENCE</scope>
</reference>
<sequence length="109" mass="12571">MKIAELAAIPASLTGDFRAKESHVLDLDEHLTLRTYHNGYKLSELDEKIWVALASNRAAVPFIRKGNFRLRLDDTNRTKEKEEYQDAIIEDLARMGIHADKLTYTSDYF</sequence>
<dbReference type="Proteomes" id="UP000696573">
    <property type="component" value="Unassembled WGS sequence"/>
</dbReference>
<comment type="caution">
    <text evidence="8">The sequence shown here is derived from an EMBL/GenBank/DDBJ whole genome shotgun (WGS) entry which is preliminary data.</text>
</comment>
<evidence type="ECO:0000256" key="4">
    <source>
        <dbReference type="ARBA" id="ARBA00022917"/>
    </source>
</evidence>
<keyword evidence="3 6" id="KW-0067">ATP-binding</keyword>
<evidence type="ECO:0000256" key="2">
    <source>
        <dbReference type="ARBA" id="ARBA00022741"/>
    </source>
</evidence>
<protein>
    <recommendedName>
        <fullName evidence="7">Glutamyl/glutaminyl-tRNA synthetase class Ib catalytic domain-containing protein</fullName>
    </recommendedName>
</protein>
<dbReference type="InterPro" id="IPR050132">
    <property type="entry name" value="Gln/Glu-tRNA_Ligase"/>
</dbReference>
<dbReference type="EMBL" id="CABFNQ020000765">
    <property type="protein sequence ID" value="CAH0042106.1"/>
    <property type="molecule type" value="Genomic_DNA"/>
</dbReference>
<evidence type="ECO:0000313" key="9">
    <source>
        <dbReference type="Proteomes" id="UP000696573"/>
    </source>
</evidence>
<keyword evidence="1 6" id="KW-0436">Ligase</keyword>
<accession>A0A9N9YWT4</accession>
<dbReference type="SUPFAM" id="SSF52374">
    <property type="entry name" value="Nucleotidylyl transferase"/>
    <property type="match status" value="1"/>
</dbReference>
<dbReference type="PANTHER" id="PTHR43097">
    <property type="entry name" value="GLUTAMINE-TRNA LIGASE"/>
    <property type="match status" value="1"/>
</dbReference>
<dbReference type="Gene3D" id="3.40.50.620">
    <property type="entry name" value="HUPs"/>
    <property type="match status" value="1"/>
</dbReference>
<dbReference type="PANTHER" id="PTHR43097:SF5">
    <property type="entry name" value="GLUTAMATE--TRNA LIGASE"/>
    <property type="match status" value="1"/>
</dbReference>
<dbReference type="Pfam" id="PF00749">
    <property type="entry name" value="tRNA-synt_1c"/>
    <property type="match status" value="1"/>
</dbReference>
<dbReference type="GO" id="GO:0006424">
    <property type="term" value="P:glutamyl-tRNA aminoacylation"/>
    <property type="evidence" value="ECO:0007669"/>
    <property type="project" value="TreeGrafter"/>
</dbReference>
<keyword evidence="9" id="KW-1185">Reference proteome</keyword>
<dbReference type="InterPro" id="IPR014729">
    <property type="entry name" value="Rossmann-like_a/b/a_fold"/>
</dbReference>
<proteinExistence type="inferred from homology"/>
<dbReference type="GO" id="GO:0005524">
    <property type="term" value="F:ATP binding"/>
    <property type="evidence" value="ECO:0007669"/>
    <property type="project" value="UniProtKB-KW"/>
</dbReference>
<evidence type="ECO:0000313" key="8">
    <source>
        <dbReference type="EMBL" id="CAH0042106.1"/>
    </source>
</evidence>
<dbReference type="OrthoDB" id="10250478at2759"/>
<comment type="similarity">
    <text evidence="6">Belongs to the class-I aminoacyl-tRNA synthetase family.</text>
</comment>
<feature type="domain" description="Glutamyl/glutaminyl-tRNA synthetase class Ib catalytic" evidence="7">
    <location>
        <begin position="64"/>
        <end position="109"/>
    </location>
</feature>
<dbReference type="GO" id="GO:0017102">
    <property type="term" value="C:methionyl glutamyl tRNA synthetase complex"/>
    <property type="evidence" value="ECO:0007669"/>
    <property type="project" value="TreeGrafter"/>
</dbReference>
<dbReference type="AlphaFoldDB" id="A0A9N9YWT4"/>
<organism evidence="8 9">
    <name type="scientific">Clonostachys rhizophaga</name>
    <dbReference type="NCBI Taxonomy" id="160324"/>
    <lineage>
        <taxon>Eukaryota</taxon>
        <taxon>Fungi</taxon>
        <taxon>Dikarya</taxon>
        <taxon>Ascomycota</taxon>
        <taxon>Pezizomycotina</taxon>
        <taxon>Sordariomycetes</taxon>
        <taxon>Hypocreomycetidae</taxon>
        <taxon>Hypocreales</taxon>
        <taxon>Bionectriaceae</taxon>
        <taxon>Clonostachys</taxon>
    </lineage>
</organism>
<evidence type="ECO:0000259" key="7">
    <source>
        <dbReference type="Pfam" id="PF00749"/>
    </source>
</evidence>
<keyword evidence="4 6" id="KW-0648">Protein biosynthesis</keyword>
<evidence type="ECO:0000256" key="6">
    <source>
        <dbReference type="RuleBase" id="RU363037"/>
    </source>
</evidence>
<keyword evidence="2 6" id="KW-0547">Nucleotide-binding</keyword>
<dbReference type="GO" id="GO:0004818">
    <property type="term" value="F:glutamate-tRNA ligase activity"/>
    <property type="evidence" value="ECO:0007669"/>
    <property type="project" value="TreeGrafter"/>
</dbReference>
<keyword evidence="5 6" id="KW-0030">Aminoacyl-tRNA synthetase</keyword>